<comment type="caution">
    <text evidence="19">The sequence shown here is derived from an EMBL/GenBank/DDBJ whole genome shotgun (WGS) entry which is preliminary data.</text>
</comment>
<evidence type="ECO:0000256" key="14">
    <source>
        <dbReference type="PIRSR" id="PIRSR018250-1"/>
    </source>
</evidence>
<dbReference type="SMART" id="SM01003">
    <property type="entry name" value="AlaDh_PNT_N"/>
    <property type="match status" value="1"/>
</dbReference>
<evidence type="ECO:0000256" key="3">
    <source>
        <dbReference type="ARBA" id="ARBA00011245"/>
    </source>
</evidence>
<dbReference type="GO" id="GO:0005737">
    <property type="term" value="C:cytoplasm"/>
    <property type="evidence" value="ECO:0007669"/>
    <property type="project" value="TreeGrafter"/>
</dbReference>
<dbReference type="InterPro" id="IPR051168">
    <property type="entry name" value="AASS"/>
</dbReference>
<dbReference type="PANTHER" id="PTHR11133:SF23">
    <property type="entry name" value="SACCHAROPINE DEHYDROGENASE [NAD(+), L-LYSINE-FORMING]"/>
    <property type="match status" value="1"/>
</dbReference>
<dbReference type="Proteomes" id="UP000319160">
    <property type="component" value="Unassembled WGS sequence"/>
</dbReference>
<dbReference type="FunFam" id="3.40.50.720:FF:000217">
    <property type="entry name" value="Saccharopine dehydrogenase [NAD(+), L-lysine-forming]"/>
    <property type="match status" value="1"/>
</dbReference>
<organism evidence="19 20">
    <name type="scientific">Xylaria flabelliformis</name>
    <dbReference type="NCBI Taxonomy" id="2512241"/>
    <lineage>
        <taxon>Eukaryota</taxon>
        <taxon>Fungi</taxon>
        <taxon>Dikarya</taxon>
        <taxon>Ascomycota</taxon>
        <taxon>Pezizomycotina</taxon>
        <taxon>Sordariomycetes</taxon>
        <taxon>Xylariomycetidae</taxon>
        <taxon>Xylariales</taxon>
        <taxon>Xylariaceae</taxon>
        <taxon>Xylaria</taxon>
    </lineage>
</organism>
<keyword evidence="20" id="KW-1185">Reference proteome</keyword>
<reference evidence="20" key="1">
    <citation type="submission" date="2019-06" db="EMBL/GenBank/DDBJ databases">
        <title>Draft genome sequence of the griseofulvin-producing fungus Xylaria cubensis strain G536.</title>
        <authorList>
            <person name="Mead M.E."/>
            <person name="Raja H.A."/>
            <person name="Steenwyk J.L."/>
            <person name="Knowles S.L."/>
            <person name="Oberlies N.H."/>
            <person name="Rokas A."/>
        </authorList>
    </citation>
    <scope>NUCLEOTIDE SEQUENCE [LARGE SCALE GENOMIC DNA]</scope>
    <source>
        <strain evidence="20">G536</strain>
    </source>
</reference>
<dbReference type="PIRSF" id="PIRSF018250">
    <property type="entry name" value="Saccharopine_DH_Lys"/>
    <property type="match status" value="1"/>
</dbReference>
<comment type="pathway">
    <text evidence="1 13">Amino-acid biosynthesis; L-lysine biosynthesis via AAA pathway; L-lysine from L-alpha-aminoadipate (fungal route): step 3/3.</text>
</comment>
<feature type="active site" description="Proton acceptor" evidence="14">
    <location>
        <position position="76"/>
    </location>
</feature>
<evidence type="ECO:0000256" key="13">
    <source>
        <dbReference type="PIRNR" id="PIRNR018250"/>
    </source>
</evidence>
<keyword evidence="8 13" id="KW-0520">NAD</keyword>
<evidence type="ECO:0000256" key="2">
    <source>
        <dbReference type="ARBA" id="ARBA00005689"/>
    </source>
</evidence>
<evidence type="ECO:0000256" key="15">
    <source>
        <dbReference type="PIRSR" id="PIRSR018250-3"/>
    </source>
</evidence>
<keyword evidence="9 13" id="KW-0457">Lysine biosynthesis</keyword>
<feature type="disulfide bond" evidence="16">
    <location>
        <begin position="205"/>
        <end position="249"/>
    </location>
</feature>
<evidence type="ECO:0000256" key="9">
    <source>
        <dbReference type="ARBA" id="ARBA00023154"/>
    </source>
</evidence>
<feature type="binding site" evidence="15">
    <location>
        <position position="231"/>
    </location>
    <ligand>
        <name>NAD(+)</name>
        <dbReference type="ChEBI" id="CHEBI:57540"/>
    </ligand>
</feature>
<dbReference type="EC" id="1.5.1.7" evidence="4 13"/>
<evidence type="ECO:0000259" key="17">
    <source>
        <dbReference type="SMART" id="SM01002"/>
    </source>
</evidence>
<keyword evidence="6 13" id="KW-0028">Amino-acid biosynthesis</keyword>
<dbReference type="OrthoDB" id="265306at2759"/>
<evidence type="ECO:0000256" key="8">
    <source>
        <dbReference type="ARBA" id="ARBA00023027"/>
    </source>
</evidence>
<comment type="similarity">
    <text evidence="2 13">Belongs to the AlaDH/PNT family.</text>
</comment>
<dbReference type="PANTHER" id="PTHR11133">
    <property type="entry name" value="SACCHAROPINE DEHYDROGENASE"/>
    <property type="match status" value="1"/>
</dbReference>
<proteinExistence type="inferred from homology"/>
<evidence type="ECO:0000313" key="19">
    <source>
        <dbReference type="EMBL" id="TRX91020.1"/>
    </source>
</evidence>
<dbReference type="SUPFAM" id="SSF51735">
    <property type="entry name" value="NAD(P)-binding Rossmann-fold domains"/>
    <property type="match status" value="1"/>
</dbReference>
<dbReference type="SMART" id="SM01002">
    <property type="entry name" value="AlaDh_PNT_C"/>
    <property type="match status" value="1"/>
</dbReference>
<dbReference type="SUPFAM" id="SSF52283">
    <property type="entry name" value="Formate/glycerate dehydrogenase catalytic domain-like"/>
    <property type="match status" value="1"/>
</dbReference>
<feature type="binding site" evidence="15">
    <location>
        <position position="128"/>
    </location>
    <ligand>
        <name>NAD(+)</name>
        <dbReference type="ChEBI" id="CHEBI:57540"/>
    </ligand>
</feature>
<feature type="binding site" evidence="15">
    <location>
        <begin position="203"/>
        <end position="204"/>
    </location>
    <ligand>
        <name>NAD(+)</name>
        <dbReference type="ChEBI" id="CHEBI:57540"/>
    </ligand>
</feature>
<evidence type="ECO:0000256" key="1">
    <source>
        <dbReference type="ARBA" id="ARBA00004884"/>
    </source>
</evidence>
<dbReference type="Gene3D" id="3.40.50.720">
    <property type="entry name" value="NAD(P)-binding Rossmann-like Domain"/>
    <property type="match status" value="2"/>
</dbReference>
<evidence type="ECO:0000256" key="10">
    <source>
        <dbReference type="ARBA" id="ARBA00023157"/>
    </source>
</evidence>
<dbReference type="EMBL" id="VFLP01000049">
    <property type="protein sequence ID" value="TRX91020.1"/>
    <property type="molecule type" value="Genomic_DNA"/>
</dbReference>
<feature type="active site" description="Proton donor" evidence="14">
    <location>
        <position position="94"/>
    </location>
</feature>
<dbReference type="InterPro" id="IPR007698">
    <property type="entry name" value="AlaDH/PNT_NAD(H)-bd"/>
</dbReference>
<keyword evidence="10" id="KW-1015">Disulfide bond</keyword>
<dbReference type="Pfam" id="PF05222">
    <property type="entry name" value="AlaDh_PNT_N"/>
    <property type="match status" value="1"/>
</dbReference>
<feature type="binding site" evidence="15">
    <location>
        <position position="251"/>
    </location>
    <ligand>
        <name>NAD(+)</name>
        <dbReference type="ChEBI" id="CHEBI:57540"/>
    </ligand>
</feature>
<comment type="subunit">
    <text evidence="3">Monomer.</text>
</comment>
<feature type="binding site" evidence="15">
    <location>
        <position position="227"/>
    </location>
    <ligand>
        <name>NAD(+)</name>
        <dbReference type="ChEBI" id="CHEBI:57540"/>
    </ligand>
</feature>
<feature type="binding site" evidence="15">
    <location>
        <begin position="320"/>
        <end position="323"/>
    </location>
    <ligand>
        <name>NAD(+)</name>
        <dbReference type="ChEBI" id="CHEBI:57540"/>
    </ligand>
</feature>
<name>A0A553HST2_9PEZI</name>
<evidence type="ECO:0000256" key="7">
    <source>
        <dbReference type="ARBA" id="ARBA00023002"/>
    </source>
</evidence>
<dbReference type="GO" id="GO:0019878">
    <property type="term" value="P:lysine biosynthetic process via aminoadipic acid"/>
    <property type="evidence" value="ECO:0007669"/>
    <property type="project" value="UniProtKB-UniPathway"/>
</dbReference>
<dbReference type="CDD" id="cd12188">
    <property type="entry name" value="SDH"/>
    <property type="match status" value="1"/>
</dbReference>
<dbReference type="STRING" id="2512241.A0A553HST2"/>
<feature type="binding site" evidence="15">
    <location>
        <position position="279"/>
    </location>
    <ligand>
        <name>NAD(+)</name>
        <dbReference type="ChEBI" id="CHEBI:57540"/>
    </ligand>
</feature>
<evidence type="ECO:0000256" key="16">
    <source>
        <dbReference type="PIRSR" id="PIRSR018250-4"/>
    </source>
</evidence>
<evidence type="ECO:0000256" key="6">
    <source>
        <dbReference type="ARBA" id="ARBA00022605"/>
    </source>
</evidence>
<dbReference type="AlphaFoldDB" id="A0A553HST2"/>
<evidence type="ECO:0000256" key="4">
    <source>
        <dbReference type="ARBA" id="ARBA00012847"/>
    </source>
</evidence>
<feature type="domain" description="Alanine dehydrogenase/pyridine nucleotide transhydrogenase N-terminal" evidence="18">
    <location>
        <begin position="6"/>
        <end position="140"/>
    </location>
</feature>
<sequence>MPTTLHLRSETKQLERRSPISPATAKVLLDAGYILNVEHSPGRIYRDDEFASIGANMVPEGSWVNAPTDNIIVGLKELPDSTSPLNHTHIQFGHCYKNQDGWAAYLSRFARGNGLLYDIEFLTNPDGRRVAAFGYWAGYAGAAIALLVWCHQLLHPESDTPLGAIPLYPSAQDLVESVKTVVGEALPKNAAKPPRVIVIGANGRCGTGAIDLCKAVGIPNDSILQWDLAETARGGPFPEVASSDIFINCVYIGSTAIPPFTTLEALSQPGRNLRVICDVSLDPNNPNNPVPVYKDYTTFVKPTLPVPVKGDGPALSVVSIDHLPSLVAREASDEFSKLLLPSLLTLDQRVTEGVWTRAQKVFEEKVAELPY</sequence>
<accession>A0A553HST2</accession>
<evidence type="ECO:0000256" key="5">
    <source>
        <dbReference type="ARBA" id="ARBA00021221"/>
    </source>
</evidence>
<dbReference type="InterPro" id="IPR036291">
    <property type="entry name" value="NAD(P)-bd_dom_sf"/>
</dbReference>
<evidence type="ECO:0000313" key="20">
    <source>
        <dbReference type="Proteomes" id="UP000319160"/>
    </source>
</evidence>
<dbReference type="InterPro" id="IPR027281">
    <property type="entry name" value="Lys1"/>
</dbReference>
<keyword evidence="7 13" id="KW-0560">Oxidoreductase</keyword>
<comment type="catalytic activity">
    <reaction evidence="12 13">
        <text>L-saccharopine + NAD(+) + H2O = L-lysine + 2-oxoglutarate + NADH + H(+)</text>
        <dbReference type="Rhea" id="RHEA:12440"/>
        <dbReference type="ChEBI" id="CHEBI:15377"/>
        <dbReference type="ChEBI" id="CHEBI:15378"/>
        <dbReference type="ChEBI" id="CHEBI:16810"/>
        <dbReference type="ChEBI" id="CHEBI:32551"/>
        <dbReference type="ChEBI" id="CHEBI:57540"/>
        <dbReference type="ChEBI" id="CHEBI:57945"/>
        <dbReference type="ChEBI" id="CHEBI:57951"/>
        <dbReference type="EC" id="1.5.1.7"/>
    </reaction>
</comment>
<dbReference type="UniPathway" id="UPA00033">
    <property type="reaction ID" value="UER00034"/>
</dbReference>
<gene>
    <name evidence="19" type="ORF">FHL15_008002</name>
</gene>
<evidence type="ECO:0000256" key="11">
    <source>
        <dbReference type="ARBA" id="ARBA00033228"/>
    </source>
</evidence>
<evidence type="ECO:0000259" key="18">
    <source>
        <dbReference type="SMART" id="SM01003"/>
    </source>
</evidence>
<feature type="domain" description="Alanine dehydrogenase/pyridine nucleotide transhydrogenase NAD(H)-binding" evidence="17">
    <location>
        <begin position="174"/>
        <end position="319"/>
    </location>
</feature>
<dbReference type="GO" id="GO:0004754">
    <property type="term" value="F:saccharopine dehydrogenase (NAD+, L-lysine-forming) activity"/>
    <property type="evidence" value="ECO:0007669"/>
    <property type="project" value="UniProtKB-EC"/>
</dbReference>
<evidence type="ECO:0000256" key="12">
    <source>
        <dbReference type="ARBA" id="ARBA00047860"/>
    </source>
</evidence>
<protein>
    <recommendedName>
        <fullName evidence="5 13">Saccharopine dehydrogenase [NAD(+), L-lysine-forming]</fullName>
        <shortName evidence="13">SDH</shortName>
        <ecNumber evidence="4 13">1.5.1.7</ecNumber>
    </recommendedName>
    <alternativeName>
        <fullName evidence="11 13">Lysine--2-oxoglutarate reductase</fullName>
    </alternativeName>
</protein>
<dbReference type="InterPro" id="IPR007886">
    <property type="entry name" value="AlaDH/PNT_N"/>
</dbReference>